<dbReference type="InterPro" id="IPR003481">
    <property type="entry name" value="FliD_N"/>
</dbReference>
<dbReference type="GO" id="GO:0071973">
    <property type="term" value="P:bacterial-type flagellum-dependent cell motility"/>
    <property type="evidence" value="ECO:0007669"/>
    <property type="project" value="TreeGrafter"/>
</dbReference>
<keyword evidence="8" id="KW-0966">Cell projection</keyword>
<organism evidence="8 9">
    <name type="scientific">Roseateles puraquae</name>
    <dbReference type="NCBI Taxonomy" id="431059"/>
    <lineage>
        <taxon>Bacteria</taxon>
        <taxon>Pseudomonadati</taxon>
        <taxon>Pseudomonadota</taxon>
        <taxon>Betaproteobacteria</taxon>
        <taxon>Burkholderiales</taxon>
        <taxon>Sphaerotilaceae</taxon>
        <taxon>Roseateles</taxon>
    </lineage>
</organism>
<keyword evidence="8" id="KW-0282">Flagellum</keyword>
<feature type="domain" description="Flagellar hook-associated protein 2 C-terminal" evidence="7">
    <location>
        <begin position="240"/>
        <end position="482"/>
    </location>
</feature>
<comment type="similarity">
    <text evidence="1 5">Belongs to the FliD family.</text>
</comment>
<evidence type="ECO:0000256" key="1">
    <source>
        <dbReference type="ARBA" id="ARBA00009764"/>
    </source>
</evidence>
<dbReference type="GO" id="GO:0007155">
    <property type="term" value="P:cell adhesion"/>
    <property type="evidence" value="ECO:0007669"/>
    <property type="project" value="InterPro"/>
</dbReference>
<dbReference type="PANTHER" id="PTHR30288:SF0">
    <property type="entry name" value="FLAGELLAR HOOK-ASSOCIATED PROTEIN 2"/>
    <property type="match status" value="1"/>
</dbReference>
<dbReference type="InterPro" id="IPR010809">
    <property type="entry name" value="FliD_C"/>
</dbReference>
<comment type="subunit">
    <text evidence="2 5">Homopentamer.</text>
</comment>
<dbReference type="Pfam" id="PF07195">
    <property type="entry name" value="FliD_C"/>
    <property type="match status" value="1"/>
</dbReference>
<protein>
    <recommendedName>
        <fullName evidence="5">Flagellar hook-associated protein 2</fullName>
        <shortName evidence="5">HAP2</shortName>
    </recommendedName>
    <alternativeName>
        <fullName evidence="5">Flagellar cap protein</fullName>
    </alternativeName>
</protein>
<keyword evidence="8" id="KW-0969">Cilium</keyword>
<keyword evidence="5" id="KW-0964">Secreted</keyword>
<dbReference type="OrthoDB" id="9810816at2"/>
<gene>
    <name evidence="8" type="ORF">CDO81_05220</name>
</gene>
<dbReference type="AlphaFoldDB" id="A0A254NMX5"/>
<comment type="function">
    <text evidence="5">Required for morphogenesis and for the elongation of the flagellar filament by facilitating polymerization of the flagellin monomers at the tip of growing filament. Forms a capping structure, which prevents flagellin subunits (transported through the central channel of the flagellum) from leaking out without polymerization at the distal end.</text>
</comment>
<evidence type="ECO:0000313" key="8">
    <source>
        <dbReference type="EMBL" id="OWR05843.1"/>
    </source>
</evidence>
<reference evidence="8 9" key="1">
    <citation type="journal article" date="2007" name="Int. J. Syst. Evol. Microbiol.">
        <title>Description of Pelomonas aquatica sp. nov. and Pelomonas puraquae sp. nov., isolated from industrial and haemodialysis water.</title>
        <authorList>
            <person name="Gomila M."/>
            <person name="Bowien B."/>
            <person name="Falsen E."/>
            <person name="Moore E.R."/>
            <person name="Lalucat J."/>
        </authorList>
    </citation>
    <scope>NUCLEOTIDE SEQUENCE [LARGE SCALE GENOMIC DNA]</scope>
    <source>
        <strain evidence="8 9">CCUG 52769</strain>
    </source>
</reference>
<keyword evidence="9" id="KW-1185">Reference proteome</keyword>
<sequence>MATISSLGLGSGLDVESIITKLMTVEQQPINQINTRTTGLKTKLSTYGQIQSSLSTLRDAASKLTNPDTWAGTKATASDSTAISVTASSGAAIGSATLSVSQLAASQTLASTTFSSSTATVGQGSLTIELGTWGTDVDGASTFTAKSGATAVTINIGPGQDQLSQVRDQINAAGAGVTASIVTDATGSRLTLTSRNSGESNAFRVTVADADGNAGDAAGLSQLAYDPSTSVSQMSLTLPAANARAILNGLPISSESNSLSSAIDGLNIILLKTIPPTQPVMLNVTQDADAIKKAITDFTTAYNAVNQLLRSQTKVDTSKLTANMSTDDVASLQAARAASLQGDSAALGIQNRLRGIAGGVTSLGGSLTRLADVGLAPGSDGNLPTAGAKLDKALTKLDDLKQFFMGVDSTNDSNSGFAVRIRSMVDQALSVDGTVTSRQKGIQSQIDSNNKSVESLSDRAASTEARLRAQYAALDTKMSQLSSLSNYLTQQITQLNK</sequence>
<evidence type="ECO:0000259" key="6">
    <source>
        <dbReference type="Pfam" id="PF02465"/>
    </source>
</evidence>
<accession>A0A254NMX5</accession>
<evidence type="ECO:0000256" key="5">
    <source>
        <dbReference type="RuleBase" id="RU362066"/>
    </source>
</evidence>
<dbReference type="GO" id="GO:0009424">
    <property type="term" value="C:bacterial-type flagellum hook"/>
    <property type="evidence" value="ECO:0007669"/>
    <property type="project" value="UniProtKB-UniRule"/>
</dbReference>
<dbReference type="RefSeq" id="WP_088482048.1">
    <property type="nucleotide sequence ID" value="NZ_JBCNLH010000002.1"/>
</dbReference>
<keyword evidence="4 5" id="KW-0975">Bacterial flagellum</keyword>
<evidence type="ECO:0000256" key="4">
    <source>
        <dbReference type="ARBA" id="ARBA00023143"/>
    </source>
</evidence>
<feature type="domain" description="Flagellar hook-associated protein 2 N-terminal" evidence="6">
    <location>
        <begin position="11"/>
        <end position="107"/>
    </location>
</feature>
<dbReference type="InterPro" id="IPR040026">
    <property type="entry name" value="FliD"/>
</dbReference>
<proteinExistence type="inferred from homology"/>
<evidence type="ECO:0000256" key="3">
    <source>
        <dbReference type="ARBA" id="ARBA00023054"/>
    </source>
</evidence>
<evidence type="ECO:0000313" key="9">
    <source>
        <dbReference type="Proteomes" id="UP000197446"/>
    </source>
</evidence>
<dbReference type="PANTHER" id="PTHR30288">
    <property type="entry name" value="FLAGELLAR CAP/ASSEMBLY PROTEIN FLID"/>
    <property type="match status" value="1"/>
</dbReference>
<dbReference type="GO" id="GO:0009421">
    <property type="term" value="C:bacterial-type flagellum filament cap"/>
    <property type="evidence" value="ECO:0007669"/>
    <property type="project" value="InterPro"/>
</dbReference>
<dbReference type="GO" id="GO:0005576">
    <property type="term" value="C:extracellular region"/>
    <property type="evidence" value="ECO:0007669"/>
    <property type="project" value="UniProtKB-SubCell"/>
</dbReference>
<evidence type="ECO:0000256" key="2">
    <source>
        <dbReference type="ARBA" id="ARBA00011255"/>
    </source>
</evidence>
<dbReference type="Proteomes" id="UP000197446">
    <property type="component" value="Unassembled WGS sequence"/>
</dbReference>
<comment type="subcellular location">
    <subcellularLocation>
        <location evidence="5">Secreted</location>
    </subcellularLocation>
    <subcellularLocation>
        <location evidence="5">Bacterial flagellum</location>
    </subcellularLocation>
</comment>
<comment type="caution">
    <text evidence="8">The sequence shown here is derived from an EMBL/GenBank/DDBJ whole genome shotgun (WGS) entry which is preliminary data.</text>
</comment>
<name>A0A254NMX5_9BURK</name>
<evidence type="ECO:0000259" key="7">
    <source>
        <dbReference type="Pfam" id="PF07195"/>
    </source>
</evidence>
<dbReference type="Pfam" id="PF02465">
    <property type="entry name" value="FliD_N"/>
    <property type="match status" value="1"/>
</dbReference>
<keyword evidence="3" id="KW-0175">Coiled coil</keyword>
<dbReference type="EMBL" id="NISI01000001">
    <property type="protein sequence ID" value="OWR05843.1"/>
    <property type="molecule type" value="Genomic_DNA"/>
</dbReference>